<dbReference type="InterPro" id="IPR007730">
    <property type="entry name" value="SPOR-like_dom"/>
</dbReference>
<evidence type="ECO:0000313" key="9">
    <source>
        <dbReference type="EMBL" id="ACN17987.1"/>
    </source>
</evidence>
<dbReference type="SUPFAM" id="SSF50685">
    <property type="entry name" value="Barwin-like endoglucanases"/>
    <property type="match status" value="1"/>
</dbReference>
<keyword evidence="4" id="KW-1003">Cell membrane</keyword>
<dbReference type="CDD" id="cd22268">
    <property type="entry name" value="DPBB_RlpA-like"/>
    <property type="match status" value="1"/>
</dbReference>
<evidence type="ECO:0000256" key="3">
    <source>
        <dbReference type="ARBA" id="ARBA00023316"/>
    </source>
</evidence>
<dbReference type="GO" id="GO:0008932">
    <property type="term" value="F:lytic endotransglycosylase activity"/>
    <property type="evidence" value="ECO:0007669"/>
    <property type="project" value="UniProtKB-UniRule"/>
</dbReference>
<evidence type="ECO:0000256" key="6">
    <source>
        <dbReference type="SAM" id="MobiDB-lite"/>
    </source>
</evidence>
<dbReference type="RefSeq" id="WP_015906694.1">
    <property type="nucleotide sequence ID" value="NC_012108.1"/>
</dbReference>
<dbReference type="HAMAP" id="MF_02071">
    <property type="entry name" value="RlpA"/>
    <property type="match status" value="1"/>
</dbReference>
<keyword evidence="1 7" id="KW-0732">Signal</keyword>
<dbReference type="Pfam" id="PF03330">
    <property type="entry name" value="DPBB_1"/>
    <property type="match status" value="1"/>
</dbReference>
<dbReference type="PANTHER" id="PTHR34183">
    <property type="entry name" value="ENDOLYTIC PEPTIDOGLYCAN TRANSGLYCOSYLASE RLPA"/>
    <property type="match status" value="1"/>
</dbReference>
<dbReference type="Proteomes" id="UP000000442">
    <property type="component" value="Chromosome"/>
</dbReference>
<feature type="signal peptide" evidence="7">
    <location>
        <begin position="1"/>
        <end position="20"/>
    </location>
</feature>
<keyword evidence="4" id="KW-0564">Palmitate</keyword>
<evidence type="ECO:0000256" key="4">
    <source>
        <dbReference type="HAMAP-Rule" id="MF_02071"/>
    </source>
</evidence>
<feature type="domain" description="SPOR" evidence="8">
    <location>
        <begin position="185"/>
        <end position="264"/>
    </location>
</feature>
<dbReference type="InterPro" id="IPR034718">
    <property type="entry name" value="RlpA"/>
</dbReference>
<protein>
    <recommendedName>
        <fullName evidence="4">Probable endolytic peptidoglycan transglycosylase RlpA</fullName>
        <ecNumber evidence="4">4.2.2.-</ecNumber>
    </recommendedName>
</protein>
<evidence type="ECO:0000256" key="1">
    <source>
        <dbReference type="ARBA" id="ARBA00022729"/>
    </source>
</evidence>
<dbReference type="Pfam" id="PF05036">
    <property type="entry name" value="SPOR"/>
    <property type="match status" value="1"/>
</dbReference>
<dbReference type="InterPro" id="IPR012997">
    <property type="entry name" value="RplA"/>
</dbReference>
<keyword evidence="10" id="KW-1185">Reference proteome</keyword>
<evidence type="ECO:0000313" key="10">
    <source>
        <dbReference type="Proteomes" id="UP000000442"/>
    </source>
</evidence>
<dbReference type="InterPro" id="IPR009009">
    <property type="entry name" value="RlpA-like_DPBB"/>
</dbReference>
<reference evidence="9 10" key="1">
    <citation type="journal article" date="2009" name="Environ. Microbiol.">
        <title>Genome sequence of Desulfobacterium autotrophicum HRM2, a marine sulfate reducer oxidizing organic carbon completely to carbon dioxide.</title>
        <authorList>
            <person name="Strittmatter A.W."/>
            <person name="Liesegang H."/>
            <person name="Rabus R."/>
            <person name="Decker I."/>
            <person name="Amann J."/>
            <person name="Andres S."/>
            <person name="Henne A."/>
            <person name="Fricke W.F."/>
            <person name="Martinez-Arias R."/>
            <person name="Bartels D."/>
            <person name="Goesmann A."/>
            <person name="Krause L."/>
            <person name="Puehler A."/>
            <person name="Klenk H.P."/>
            <person name="Richter M."/>
            <person name="Schuler M."/>
            <person name="Gloeckner F.O."/>
            <person name="Meyerdierks A."/>
            <person name="Gottschalk G."/>
            <person name="Amann R."/>
        </authorList>
    </citation>
    <scope>NUCLEOTIDE SEQUENCE [LARGE SCALE GENOMIC DNA]</scope>
    <source>
        <strain evidence="10">ATCC 43914 / DSM 3382 / HRM2</strain>
    </source>
</reference>
<comment type="subcellular location">
    <subcellularLocation>
        <location evidence="4">Cell membrane</location>
        <topology evidence="4">Lipid-anchor</topology>
    </subcellularLocation>
</comment>
<dbReference type="PROSITE" id="PS51724">
    <property type="entry name" value="SPOR"/>
    <property type="match status" value="1"/>
</dbReference>
<keyword evidence="3 4" id="KW-0961">Cell wall biogenesis/degradation</keyword>
<dbReference type="GO" id="GO:0071555">
    <property type="term" value="P:cell wall organization"/>
    <property type="evidence" value="ECO:0007669"/>
    <property type="project" value="UniProtKB-KW"/>
</dbReference>
<evidence type="ECO:0000256" key="5">
    <source>
        <dbReference type="RuleBase" id="RU003495"/>
    </source>
</evidence>
<proteinExistence type="inferred from homology"/>
<dbReference type="Gene3D" id="2.40.40.10">
    <property type="entry name" value="RlpA-like domain"/>
    <property type="match status" value="1"/>
</dbReference>
<dbReference type="NCBIfam" id="TIGR00413">
    <property type="entry name" value="rlpA"/>
    <property type="match status" value="1"/>
</dbReference>
<dbReference type="eggNOG" id="COG3087">
    <property type="taxonomic scope" value="Bacteria"/>
</dbReference>
<dbReference type="EMBL" id="CP001087">
    <property type="protein sequence ID" value="ACN17987.1"/>
    <property type="molecule type" value="Genomic_DNA"/>
</dbReference>
<dbReference type="STRING" id="177437.HRM2_49390"/>
<dbReference type="GO" id="GO:0000270">
    <property type="term" value="P:peptidoglycan metabolic process"/>
    <property type="evidence" value="ECO:0007669"/>
    <property type="project" value="UniProtKB-UniRule"/>
</dbReference>
<dbReference type="PANTHER" id="PTHR34183:SF1">
    <property type="entry name" value="ENDOLYTIC PEPTIDOGLYCAN TRANSGLYCOSYLASE RLPA"/>
    <property type="match status" value="1"/>
</dbReference>
<dbReference type="InterPro" id="IPR036908">
    <property type="entry name" value="RlpA-like_sf"/>
</dbReference>
<organism evidence="9 10">
    <name type="scientific">Desulforapulum autotrophicum (strain ATCC 43914 / DSM 3382 / VKM B-1955 / HRM2)</name>
    <name type="common">Desulfobacterium autotrophicum</name>
    <dbReference type="NCBI Taxonomy" id="177437"/>
    <lineage>
        <taxon>Bacteria</taxon>
        <taxon>Pseudomonadati</taxon>
        <taxon>Thermodesulfobacteriota</taxon>
        <taxon>Desulfobacteria</taxon>
        <taxon>Desulfobacterales</taxon>
        <taxon>Desulfobacteraceae</taxon>
        <taxon>Desulforapulum</taxon>
    </lineage>
</organism>
<dbReference type="EC" id="4.2.2.-" evidence="4"/>
<gene>
    <name evidence="4" type="primary">rlpA</name>
    <name evidence="9" type="ordered locus">HRM2_49390</name>
</gene>
<feature type="region of interest" description="Disordered" evidence="6">
    <location>
        <begin position="29"/>
        <end position="53"/>
    </location>
</feature>
<evidence type="ECO:0000256" key="7">
    <source>
        <dbReference type="SAM" id="SignalP"/>
    </source>
</evidence>
<dbReference type="KEGG" id="dat:HRM2_49390"/>
<evidence type="ECO:0000256" key="2">
    <source>
        <dbReference type="ARBA" id="ARBA00023239"/>
    </source>
</evidence>
<keyword evidence="4 9" id="KW-0449">Lipoprotein</keyword>
<comment type="function">
    <text evidence="4">Lytic transglycosylase with a strong preference for naked glycan strands that lack stem peptides.</text>
</comment>
<dbReference type="eggNOG" id="COG0797">
    <property type="taxonomic scope" value="Bacteria"/>
</dbReference>
<comment type="similarity">
    <text evidence="4 5">Belongs to the RlpA family.</text>
</comment>
<accession>C0QIP3</accession>
<dbReference type="Gene3D" id="3.30.70.1070">
    <property type="entry name" value="Sporulation related repeat"/>
    <property type="match status" value="1"/>
</dbReference>
<dbReference type="InterPro" id="IPR036680">
    <property type="entry name" value="SPOR-like_sf"/>
</dbReference>
<dbReference type="AlphaFoldDB" id="C0QIP3"/>
<dbReference type="PROSITE" id="PS51257">
    <property type="entry name" value="PROKAR_LIPOPROTEIN"/>
    <property type="match status" value="1"/>
</dbReference>
<name>C0QIP3_DESAH</name>
<dbReference type="GO" id="GO:0042834">
    <property type="term" value="F:peptidoglycan binding"/>
    <property type="evidence" value="ECO:0007669"/>
    <property type="project" value="InterPro"/>
</dbReference>
<dbReference type="HOGENOM" id="CLU_042923_3_4_7"/>
<feature type="chain" id="PRO_5009990959" description="Probable endolytic peptidoglycan transglycosylase RlpA" evidence="7">
    <location>
        <begin position="21"/>
        <end position="264"/>
    </location>
</feature>
<evidence type="ECO:0000259" key="8">
    <source>
        <dbReference type="PROSITE" id="PS51724"/>
    </source>
</evidence>
<dbReference type="GO" id="GO:0005886">
    <property type="term" value="C:plasma membrane"/>
    <property type="evidence" value="ECO:0007669"/>
    <property type="project" value="UniProtKB-SubCell"/>
</dbReference>
<dbReference type="OrthoDB" id="9779128at2"/>
<dbReference type="SUPFAM" id="SSF110997">
    <property type="entry name" value="Sporulation related repeat"/>
    <property type="match status" value="1"/>
</dbReference>
<keyword evidence="2 4" id="KW-0456">Lyase</keyword>
<sequence length="264" mass="28677">MEKACRLAVFVLLMFVVVIAGSGCATHEPAGGSYPGPEKPSGTPSGKVPAHSKPYKIDGKTYRPIVSSKGFLQTGKASWYGKKFHGRKTANGEIYDMYAMTAAHKTLPLGTWVRVENLSNQKSVIVRVNDRGPFVTGRIIDLSYTAAEKIGVVGPGTAPVKVTALGRASEDPNLAKGPVTFTPVNYIDGNFTVQVGAFKDITNANRLKTKLEQRYANAHIVTYSDYRGVFYRVRVGKYTTLESAEDFEDQMLREGASNAFAVAE</sequence>
<keyword evidence="4" id="KW-0472">Membrane</keyword>